<proteinExistence type="predicted"/>
<keyword evidence="2" id="KW-0812">Transmembrane</keyword>
<keyword evidence="2" id="KW-0472">Membrane</keyword>
<dbReference type="Pfam" id="PF00534">
    <property type="entry name" value="Glycos_transf_1"/>
    <property type="match status" value="1"/>
</dbReference>
<protein>
    <recommendedName>
        <fullName evidence="3">Glycosyl transferase family 1 domain-containing protein</fullName>
    </recommendedName>
</protein>
<name>A0A2N2EAS9_9BACT</name>
<dbReference type="EMBL" id="PHAI01000001">
    <property type="protein sequence ID" value="PKM91844.1"/>
    <property type="molecule type" value="Genomic_DNA"/>
</dbReference>
<evidence type="ECO:0000256" key="2">
    <source>
        <dbReference type="SAM" id="Phobius"/>
    </source>
</evidence>
<feature type="domain" description="Glycosyl transferase family 1" evidence="3">
    <location>
        <begin position="184"/>
        <end position="347"/>
    </location>
</feature>
<dbReference type="InterPro" id="IPR050194">
    <property type="entry name" value="Glycosyltransferase_grp1"/>
</dbReference>
<dbReference type="Proteomes" id="UP000233517">
    <property type="component" value="Unassembled WGS sequence"/>
</dbReference>
<dbReference type="PANTHER" id="PTHR45947">
    <property type="entry name" value="SULFOQUINOVOSYL TRANSFERASE SQD2"/>
    <property type="match status" value="1"/>
</dbReference>
<reference evidence="4 5" key="1">
    <citation type="journal article" date="2017" name="ISME J.">
        <title>Potential for microbial H2 and metal transformations associated with novel bacteria and archaea in deep terrestrial subsurface sediments.</title>
        <authorList>
            <person name="Hernsdorf A.W."/>
            <person name="Amano Y."/>
            <person name="Miyakawa K."/>
            <person name="Ise K."/>
            <person name="Suzuki Y."/>
            <person name="Anantharaman K."/>
            <person name="Probst A."/>
            <person name="Burstein D."/>
            <person name="Thomas B.C."/>
            <person name="Banfield J.F."/>
        </authorList>
    </citation>
    <scope>NUCLEOTIDE SEQUENCE [LARGE SCALE GENOMIC DNA]</scope>
    <source>
        <strain evidence="4">HGW-Falkowbacteria-1</strain>
    </source>
</reference>
<dbReference type="SUPFAM" id="SSF53756">
    <property type="entry name" value="UDP-Glycosyltransferase/glycogen phosphorylase"/>
    <property type="match status" value="1"/>
</dbReference>
<evidence type="ECO:0000313" key="5">
    <source>
        <dbReference type="Proteomes" id="UP000233517"/>
    </source>
</evidence>
<keyword evidence="2" id="KW-1133">Transmembrane helix</keyword>
<organism evidence="4 5">
    <name type="scientific">Candidatus Falkowbacteria bacterium HGW-Falkowbacteria-1</name>
    <dbReference type="NCBI Taxonomy" id="2013768"/>
    <lineage>
        <taxon>Bacteria</taxon>
        <taxon>Candidatus Falkowiibacteriota</taxon>
    </lineage>
</organism>
<evidence type="ECO:0000313" key="4">
    <source>
        <dbReference type="EMBL" id="PKM91844.1"/>
    </source>
</evidence>
<dbReference type="GO" id="GO:0016757">
    <property type="term" value="F:glycosyltransferase activity"/>
    <property type="evidence" value="ECO:0007669"/>
    <property type="project" value="InterPro"/>
</dbReference>
<feature type="transmembrane region" description="Helical" evidence="2">
    <location>
        <begin position="80"/>
        <end position="99"/>
    </location>
</feature>
<feature type="coiled-coil region" evidence="1">
    <location>
        <begin position="314"/>
        <end position="341"/>
    </location>
</feature>
<gene>
    <name evidence="4" type="ORF">CVU82_01395</name>
</gene>
<keyword evidence="1" id="KW-0175">Coiled coil</keyword>
<dbReference type="AlphaFoldDB" id="A0A2N2EAS9"/>
<evidence type="ECO:0000259" key="3">
    <source>
        <dbReference type="Pfam" id="PF00534"/>
    </source>
</evidence>
<dbReference type="PANTHER" id="PTHR45947:SF3">
    <property type="entry name" value="SULFOQUINOVOSYL TRANSFERASE SQD2"/>
    <property type="match status" value="1"/>
</dbReference>
<dbReference type="Gene3D" id="3.40.50.2000">
    <property type="entry name" value="Glycogen Phosphorylase B"/>
    <property type="match status" value="2"/>
</dbReference>
<comment type="caution">
    <text evidence="4">The sequence shown here is derived from an EMBL/GenBank/DDBJ whole genome shotgun (WGS) entry which is preliminary data.</text>
</comment>
<evidence type="ECO:0000256" key="1">
    <source>
        <dbReference type="SAM" id="Coils"/>
    </source>
</evidence>
<dbReference type="InterPro" id="IPR001296">
    <property type="entry name" value="Glyco_trans_1"/>
</dbReference>
<sequence>MKIAQVVCVYPPYAGGIGASAYKLQEIIGERCESFVFTSKQKTDNEKNEAEIIRIKSFLKLGHGSILWQLLWKLKKFDLIYFHFPFFGTSFIIWLFKIINPNKRLIIQYHMDVKQKNFLYKLLSLPEELIKRSLFEKAEKIVCSSLDYIKNSQIKKYYLVWPEKFVEIPFFVDTIKFHPDINKKANKKNKDILFIGGLDKAHYFKGVDILIQAFSQANLENTELLISGEGELKKEYQKLVKDLKLENKVKFIGKLNSEELINNYQKADVLVLPSINSNEAFGIVLIEAMACGTPVIASNLPGVRSVFENNKSGLLIEAKNIEDLKNKLENIMADNKSRENMGEEAYELVLKKYEQKIVSEKIFGTLNI</sequence>
<accession>A0A2N2EAS9</accession>